<evidence type="ECO:0000313" key="2">
    <source>
        <dbReference type="EMBL" id="TDM12519.1"/>
    </source>
</evidence>
<evidence type="ECO:0000259" key="1">
    <source>
        <dbReference type="PROSITE" id="PS51704"/>
    </source>
</evidence>
<dbReference type="EMBL" id="SCWB01000003">
    <property type="protein sequence ID" value="TDM12519.1"/>
    <property type="molecule type" value="Genomic_DNA"/>
</dbReference>
<protein>
    <submittedName>
        <fullName evidence="2">Glycerophosphodiester phosphodiesterase</fullName>
    </submittedName>
</protein>
<dbReference type="Proteomes" id="UP000294802">
    <property type="component" value="Unassembled WGS sequence"/>
</dbReference>
<gene>
    <name evidence="2" type="ORF">ERX29_02605</name>
</gene>
<evidence type="ECO:0000313" key="3">
    <source>
        <dbReference type="Proteomes" id="UP000294802"/>
    </source>
</evidence>
<dbReference type="Gene3D" id="3.20.20.190">
    <property type="entry name" value="Phosphatidylinositol (PI) phosphodiesterase"/>
    <property type="match status" value="1"/>
</dbReference>
<dbReference type="PROSITE" id="PS51704">
    <property type="entry name" value="GP_PDE"/>
    <property type="match status" value="1"/>
</dbReference>
<sequence>MLFIQEVKELKKFVTLLLVSLIGLLVLSPYADAKNKVQTVVAHRGASGYAPEHTFASYDLSHYKMKADYIEVDLQMTKDGQLVAMHDETVDRTTNGTGLVKDFTLAELKKLDAGSWFNEKYPALARPEYAGQKVPTLDEVINRYGTKAKYYIETKSPEVYPGMEQQLLKVLNKHKLLKKSRLKKGHVLIQSFSTESLIKVHQLNTAVSLVQLTDRGVVDTLTDQQLRDLKSFVMGIGPNYKDLTVKNTKRLKSFGFVIHPYTVNTEADMRRLNSYGVDGVFTNYPDLYKRIVNEKKIK</sequence>
<dbReference type="InterPro" id="IPR030395">
    <property type="entry name" value="GP_PDE_dom"/>
</dbReference>
<dbReference type="PANTHER" id="PTHR46211">
    <property type="entry name" value="GLYCEROPHOSPHORYL DIESTER PHOSPHODIESTERASE"/>
    <property type="match status" value="1"/>
</dbReference>
<dbReference type="PANTHER" id="PTHR46211:SF7">
    <property type="entry name" value="GLYCEROPHOSPHODIESTER PHOSPHODIESTERASE"/>
    <property type="match status" value="1"/>
</dbReference>
<organism evidence="2 3">
    <name type="scientific">Macrococcus lamae</name>
    <dbReference type="NCBI Taxonomy" id="198484"/>
    <lineage>
        <taxon>Bacteria</taxon>
        <taxon>Bacillati</taxon>
        <taxon>Bacillota</taxon>
        <taxon>Bacilli</taxon>
        <taxon>Bacillales</taxon>
        <taxon>Staphylococcaceae</taxon>
        <taxon>Macrococcus</taxon>
    </lineage>
</organism>
<keyword evidence="3" id="KW-1185">Reference proteome</keyword>
<dbReference type="CDD" id="cd08601">
    <property type="entry name" value="GDPD_SaGlpQ_like"/>
    <property type="match status" value="1"/>
</dbReference>
<name>A0A4V3BF36_9STAP</name>
<proteinExistence type="predicted"/>
<comment type="caution">
    <text evidence="2">The sequence shown here is derived from an EMBL/GenBank/DDBJ whole genome shotgun (WGS) entry which is preliminary data.</text>
</comment>
<dbReference type="GO" id="GO:0006629">
    <property type="term" value="P:lipid metabolic process"/>
    <property type="evidence" value="ECO:0007669"/>
    <property type="project" value="InterPro"/>
</dbReference>
<dbReference type="GO" id="GO:0008081">
    <property type="term" value="F:phosphoric diester hydrolase activity"/>
    <property type="evidence" value="ECO:0007669"/>
    <property type="project" value="InterPro"/>
</dbReference>
<feature type="domain" description="GP-PDE" evidence="1">
    <location>
        <begin position="38"/>
        <end position="292"/>
    </location>
</feature>
<dbReference type="InterPro" id="IPR017946">
    <property type="entry name" value="PLC-like_Pdiesterase_TIM-brl"/>
</dbReference>
<dbReference type="Pfam" id="PF03009">
    <property type="entry name" value="GDPD"/>
    <property type="match status" value="1"/>
</dbReference>
<dbReference type="SUPFAM" id="SSF51695">
    <property type="entry name" value="PLC-like phosphodiesterases"/>
    <property type="match status" value="1"/>
</dbReference>
<reference evidence="2 3" key="1">
    <citation type="submission" date="2019-01" db="EMBL/GenBank/DDBJ databases">
        <title>Draft genome sequences of the type strains of six Macrococcus species.</title>
        <authorList>
            <person name="Mazhar S."/>
            <person name="Altermann E."/>
            <person name="Hill C."/>
            <person name="Mcauliffe O."/>
        </authorList>
    </citation>
    <scope>NUCLEOTIDE SEQUENCE [LARGE SCALE GENOMIC DNA]</scope>
    <source>
        <strain evidence="2 3">CCM4815</strain>
    </source>
</reference>
<accession>A0A4V3BF36</accession>
<dbReference type="OrthoDB" id="384721at2"/>
<dbReference type="AlphaFoldDB" id="A0A4V3BF36"/>